<evidence type="ECO:0000256" key="1">
    <source>
        <dbReference type="SAM" id="Coils"/>
    </source>
</evidence>
<proteinExistence type="predicted"/>
<evidence type="ECO:0000313" key="3">
    <source>
        <dbReference type="Proteomes" id="UP000243494"/>
    </source>
</evidence>
<dbReference type="OrthoDB" id="1756677at2"/>
<feature type="coiled-coil region" evidence="1">
    <location>
        <begin position="36"/>
        <end position="63"/>
    </location>
</feature>
<dbReference type="AlphaFoldDB" id="A0A371ITI0"/>
<dbReference type="Proteomes" id="UP000243494">
    <property type="component" value="Unassembled WGS sequence"/>
</dbReference>
<organism evidence="2 3">
    <name type="scientific">Romboutsia maritimum</name>
    <dbReference type="NCBI Taxonomy" id="2020948"/>
    <lineage>
        <taxon>Bacteria</taxon>
        <taxon>Bacillati</taxon>
        <taxon>Bacillota</taxon>
        <taxon>Clostridia</taxon>
        <taxon>Peptostreptococcales</taxon>
        <taxon>Peptostreptococcaceae</taxon>
        <taxon>Romboutsia</taxon>
    </lineage>
</organism>
<evidence type="ECO:0000313" key="2">
    <source>
        <dbReference type="EMBL" id="RDY23765.1"/>
    </source>
</evidence>
<comment type="caution">
    <text evidence="2">The sequence shown here is derived from an EMBL/GenBank/DDBJ whole genome shotgun (WGS) entry which is preliminary data.</text>
</comment>
<reference evidence="2 3" key="1">
    <citation type="journal article" date="2017" name="Genome Announc.">
        <title>Draft Genome Sequence of Romboutsia maritimum sp. nov. Strain CCRI-22766(T), Isolated from Coastal Estuarine Mud.</title>
        <authorList>
            <person name="Maheux A.F."/>
            <person name="Boudreau D.K."/>
            <person name="Berube E."/>
            <person name="Boissinot M."/>
            <person name="Raymond F."/>
            <person name="Brodeur S."/>
            <person name="Corbeil J."/>
            <person name="Brightwell G."/>
            <person name="Broda D."/>
            <person name="Omar R.F."/>
            <person name="Bergeron M.G."/>
        </authorList>
    </citation>
    <scope>NUCLEOTIDE SEQUENCE [LARGE SCALE GENOMIC DNA]</scope>
    <source>
        <strain evidence="2 3">CCRI-22766</strain>
    </source>
</reference>
<name>A0A371ITI0_9FIRM</name>
<keyword evidence="1" id="KW-0175">Coiled coil</keyword>
<accession>A0A371ITI0</accession>
<protein>
    <submittedName>
        <fullName evidence="2">Uncharacterized protein</fullName>
    </submittedName>
</protein>
<gene>
    <name evidence="2" type="ORF">CHF27_006480</name>
</gene>
<dbReference type="PROSITE" id="PS51257">
    <property type="entry name" value="PROKAR_LIPOPROTEIN"/>
    <property type="match status" value="1"/>
</dbReference>
<dbReference type="EMBL" id="NOJZ02000008">
    <property type="protein sequence ID" value="RDY23765.1"/>
    <property type="molecule type" value="Genomic_DNA"/>
</dbReference>
<keyword evidence="3" id="KW-1185">Reference proteome</keyword>
<dbReference type="RefSeq" id="WP_095404465.1">
    <property type="nucleotide sequence ID" value="NZ_NOJZ02000008.1"/>
</dbReference>
<sequence length="273" mass="31266">MKKIYKKSKIHIIVIIFLVFSISLIGCSKEHNNKDINFENKKENKKENKLENYKEALQVEKVKDESISQIKVTNKSSFDVSGICLIYDEVDKNNNVITNSKNLIDITLNPSKVVYSQISTQEYTKDINITGYEYSYKEDRVFVDLNKDTVKVGINNVKTENSNPYEILYTSDINKINESKEGFTYEIKVKNLSQNDLGNTTLKLAELNDKGEYIKITHTISSNVLKSNEKAKIEITSSKDAKDLKLIGYIYDDINNKANVDIDLQAHKAKINK</sequence>